<dbReference type="EMBL" id="JRMB01000002">
    <property type="protein sequence ID" value="KGF63157.1"/>
    <property type="molecule type" value="Genomic_DNA"/>
</dbReference>
<dbReference type="Gene3D" id="3.40.309.10">
    <property type="entry name" value="Aldehyde Dehydrogenase, Chain A, domain 2"/>
    <property type="match status" value="1"/>
</dbReference>
<dbReference type="InterPro" id="IPR015590">
    <property type="entry name" value="Aldehyde_DH_dom"/>
</dbReference>
<dbReference type="RefSeq" id="WP_037017289.1">
    <property type="nucleotide sequence ID" value="NZ_JRMB01000002.1"/>
</dbReference>
<proteinExistence type="inferred from homology"/>
<dbReference type="InterPro" id="IPR016162">
    <property type="entry name" value="Ald_DH_N"/>
</dbReference>
<reference evidence="5 6" key="1">
    <citation type="submission" date="2014-09" db="EMBL/GenBank/DDBJ databases">
        <title>Genome sequence of Pseudomonas lutea strain DSM 17257T.</title>
        <authorList>
            <person name="Kwak Y."/>
            <person name="Shin J.-H."/>
        </authorList>
    </citation>
    <scope>NUCLEOTIDE SEQUENCE [LARGE SCALE GENOMIC DNA]</scope>
    <source>
        <strain evidence="5 6">DSM 17257</strain>
    </source>
</reference>
<comment type="similarity">
    <text evidence="1">Belongs to the aldehyde dehydrogenase family.</text>
</comment>
<name>A0A9X0ECD3_9PSED</name>
<dbReference type="CDD" id="cd07100">
    <property type="entry name" value="ALDH_SSADH1_GabD1"/>
    <property type="match status" value="1"/>
</dbReference>
<dbReference type="Pfam" id="PF00171">
    <property type="entry name" value="Aldedh"/>
    <property type="match status" value="1"/>
</dbReference>
<dbReference type="GO" id="GO:0004030">
    <property type="term" value="F:aldehyde dehydrogenase [NAD(P)+] activity"/>
    <property type="evidence" value="ECO:0007669"/>
    <property type="project" value="InterPro"/>
</dbReference>
<evidence type="ECO:0000256" key="1">
    <source>
        <dbReference type="ARBA" id="ARBA00009986"/>
    </source>
</evidence>
<comment type="caution">
    <text evidence="5">The sequence shown here is derived from an EMBL/GenBank/DDBJ whole genome shotgun (WGS) entry which is preliminary data.</text>
</comment>
<dbReference type="FunFam" id="3.40.605.10:FF:000012">
    <property type="entry name" value="NAD-dependent succinate-semialdehyde dehydrogenase"/>
    <property type="match status" value="1"/>
</dbReference>
<dbReference type="InterPro" id="IPR016161">
    <property type="entry name" value="Ald_DH/histidinol_DH"/>
</dbReference>
<sequence length="465" mass="49144">MSSISTPNVATSRNPATGELIATYPFQTQSEVEQLLDANGAAFRLWRATPMAERVLAYRRLAATLRERSESFAALITAEMGKTLGAARGEVEKCAATIEWIADNGPAILADEPVKVEGEDEVHVSFLPIGTVLAVMPWNFPLWQVIRASGPIMLSGNGFMLKHAPNVMGSAYALQEAYESAGFPKGLFTNLIADNETVARTIEDPRIAAVTLTGSMRAGSAVAATAGKALKKSLLELGGSDAFIVLADANIDLAVKAAVEARFQNAGQVCLAAKRFILEAPIAEQFTRKFVAAVEQLKVGDPLDSANNVGPMARADLRDELDGQVQRTLAAGATLLLGGHKIDGPGNFYAPTVLGDVAPGMAAFDEETFGPVAAITVAANAEEAIVLANTSDYGLGGSLWTQDIARAQRIARRLETGGVFINGFPATNARIPVGGVKKSGYGRELSHFGLREFTNAQAVWAKSVD</sequence>
<dbReference type="PANTHER" id="PTHR43217:SF1">
    <property type="entry name" value="SUCCINATE SEMIALDEHYDE DEHYDROGENASE [NAD(P)+] SAD"/>
    <property type="match status" value="1"/>
</dbReference>
<dbReference type="Gene3D" id="3.40.605.10">
    <property type="entry name" value="Aldehyde Dehydrogenase, Chain A, domain 1"/>
    <property type="match status" value="1"/>
</dbReference>
<accession>A0A9X0ECD3</accession>
<evidence type="ECO:0000259" key="4">
    <source>
        <dbReference type="Pfam" id="PF00171"/>
    </source>
</evidence>
<dbReference type="PANTHER" id="PTHR43217">
    <property type="entry name" value="SUCCINATE SEMIALDEHYDE DEHYDROGENASE [NAD(P)+] SAD"/>
    <property type="match status" value="1"/>
</dbReference>
<dbReference type="InterPro" id="IPR016160">
    <property type="entry name" value="Ald_DH_CS_CYS"/>
</dbReference>
<evidence type="ECO:0000256" key="3">
    <source>
        <dbReference type="ARBA" id="ARBA00023002"/>
    </source>
</evidence>
<dbReference type="GO" id="GO:0004777">
    <property type="term" value="F:succinate-semialdehyde dehydrogenase (NAD+) activity"/>
    <property type="evidence" value="ECO:0007669"/>
    <property type="project" value="TreeGrafter"/>
</dbReference>
<dbReference type="SUPFAM" id="SSF53720">
    <property type="entry name" value="ALDH-like"/>
    <property type="match status" value="1"/>
</dbReference>
<dbReference type="FunFam" id="3.40.309.10:FF:000010">
    <property type="entry name" value="Gamma-aminobutyraldehyde dehydrogenase"/>
    <property type="match status" value="1"/>
</dbReference>
<gene>
    <name evidence="5" type="ORF">LT42_14570</name>
</gene>
<dbReference type="InterPro" id="IPR047110">
    <property type="entry name" value="GABD/Sad-like"/>
</dbReference>
<evidence type="ECO:0000313" key="6">
    <source>
        <dbReference type="Proteomes" id="UP000029719"/>
    </source>
</evidence>
<keyword evidence="2" id="KW-0521">NADP</keyword>
<protein>
    <submittedName>
        <fullName evidence="5">Succinate dehydrogenase</fullName>
    </submittedName>
</protein>
<keyword evidence="3" id="KW-0560">Oxidoreductase</keyword>
<dbReference type="InterPro" id="IPR044148">
    <property type="entry name" value="ALDH_GabD1-like"/>
</dbReference>
<feature type="domain" description="Aldehyde dehydrogenase" evidence="4">
    <location>
        <begin position="11"/>
        <end position="459"/>
    </location>
</feature>
<dbReference type="Proteomes" id="UP000029719">
    <property type="component" value="Unassembled WGS sequence"/>
</dbReference>
<evidence type="ECO:0000256" key="2">
    <source>
        <dbReference type="ARBA" id="ARBA00022857"/>
    </source>
</evidence>
<dbReference type="AlphaFoldDB" id="A0A9X0ECD3"/>
<dbReference type="InterPro" id="IPR016163">
    <property type="entry name" value="Ald_DH_C"/>
</dbReference>
<evidence type="ECO:0000313" key="5">
    <source>
        <dbReference type="EMBL" id="KGF63157.1"/>
    </source>
</evidence>
<organism evidence="5 6">
    <name type="scientific">Pseudomonas lutea</name>
    <dbReference type="NCBI Taxonomy" id="243924"/>
    <lineage>
        <taxon>Bacteria</taxon>
        <taxon>Pseudomonadati</taxon>
        <taxon>Pseudomonadota</taxon>
        <taxon>Gammaproteobacteria</taxon>
        <taxon>Pseudomonadales</taxon>
        <taxon>Pseudomonadaceae</taxon>
        <taxon>Pseudomonas</taxon>
    </lineage>
</organism>
<dbReference type="PROSITE" id="PS00070">
    <property type="entry name" value="ALDEHYDE_DEHYDR_CYS"/>
    <property type="match status" value="1"/>
</dbReference>